<keyword evidence="5" id="KW-0808">Transferase</keyword>
<dbReference type="EC" id="2.1.1.320" evidence="3"/>
<comment type="subcellular location">
    <subcellularLocation>
        <location evidence="1">Mitochondrion</location>
    </subcellularLocation>
</comment>
<dbReference type="STRING" id="1071383.J7S584"/>
<evidence type="ECO:0000256" key="3">
    <source>
        <dbReference type="ARBA" id="ARBA00011935"/>
    </source>
</evidence>
<evidence type="ECO:0000313" key="8">
    <source>
        <dbReference type="EMBL" id="CCK69724.1"/>
    </source>
</evidence>
<dbReference type="EMBL" id="HE978316">
    <property type="protein sequence ID" value="CCK69724.1"/>
    <property type="molecule type" value="Genomic_DNA"/>
</dbReference>
<dbReference type="OMA" id="DYSCELA"/>
<evidence type="ECO:0000313" key="9">
    <source>
        <dbReference type="Proteomes" id="UP000006310"/>
    </source>
</evidence>
<dbReference type="GeneID" id="34525404"/>
<dbReference type="AlphaFoldDB" id="J7S584"/>
<evidence type="ECO:0000256" key="2">
    <source>
        <dbReference type="ARBA" id="ARBA00005891"/>
    </source>
</evidence>
<dbReference type="KEGG" id="kng:KNAG_0C06290"/>
<dbReference type="GO" id="GO:0035243">
    <property type="term" value="F:protein-arginine omega-N symmetric methyltransferase activity"/>
    <property type="evidence" value="ECO:0007669"/>
    <property type="project" value="UniProtKB-EC"/>
</dbReference>
<comment type="catalytic activity">
    <reaction evidence="7">
        <text>L-arginyl-[protein] + 2 S-adenosyl-L-methionine = N(omega),N(omega)'-dimethyl-L-arginyl-[protein] + 2 S-adenosyl-L-homocysteine + 2 H(+)</text>
        <dbReference type="Rhea" id="RHEA:48108"/>
        <dbReference type="Rhea" id="RHEA-COMP:10532"/>
        <dbReference type="Rhea" id="RHEA-COMP:11992"/>
        <dbReference type="ChEBI" id="CHEBI:15378"/>
        <dbReference type="ChEBI" id="CHEBI:29965"/>
        <dbReference type="ChEBI" id="CHEBI:57856"/>
        <dbReference type="ChEBI" id="CHEBI:59789"/>
        <dbReference type="ChEBI" id="CHEBI:88221"/>
        <dbReference type="EC" id="2.1.1.320"/>
    </reaction>
</comment>
<dbReference type="InterPro" id="IPR003788">
    <property type="entry name" value="NDUFAF7"/>
</dbReference>
<proteinExistence type="inferred from homology"/>
<dbReference type="RefSeq" id="XP_022463970.1">
    <property type="nucleotide sequence ID" value="XM_022607367.1"/>
</dbReference>
<dbReference type="Pfam" id="PF02636">
    <property type="entry name" value="Methyltransf_28"/>
    <property type="match status" value="1"/>
</dbReference>
<reference evidence="8 9" key="1">
    <citation type="journal article" date="2011" name="Proc. Natl. Acad. Sci. U.S.A.">
        <title>Evolutionary erosion of yeast sex chromosomes by mating-type switching accidents.</title>
        <authorList>
            <person name="Gordon J.L."/>
            <person name="Armisen D."/>
            <person name="Proux-Wera E."/>
            <person name="Oheigeartaigh S.S."/>
            <person name="Byrne K.P."/>
            <person name="Wolfe K.H."/>
        </authorList>
    </citation>
    <scope>NUCLEOTIDE SEQUENCE [LARGE SCALE GENOMIC DNA]</scope>
    <source>
        <strain evidence="9">ATCC MYA-139 / BCRC 22969 / CBS 8797 / CCRC 22969 / KCTC 17520 / NBRC 10181 / NCYC 3082</strain>
    </source>
</reference>
<dbReference type="GO" id="GO:0032259">
    <property type="term" value="P:methylation"/>
    <property type="evidence" value="ECO:0007669"/>
    <property type="project" value="UniProtKB-KW"/>
</dbReference>
<accession>J7S584</accession>
<protein>
    <recommendedName>
        <fullName evidence="3">type II protein arginine methyltransferase</fullName>
        <ecNumber evidence="3">2.1.1.320</ecNumber>
    </recommendedName>
</protein>
<dbReference type="HOGENOM" id="CLU_056775_0_0_1"/>
<name>J7S584_HUIN7</name>
<keyword evidence="9" id="KW-1185">Reference proteome</keyword>
<keyword evidence="4" id="KW-0489">Methyltransferase</keyword>
<evidence type="ECO:0000256" key="5">
    <source>
        <dbReference type="ARBA" id="ARBA00022679"/>
    </source>
</evidence>
<sequence>MEFTVIRDADWQVVAEGMRTMQLKPAIRIISSWKRFSTLPCGVRPDGGVHPGQRSSSEVIFREYVEKLNKPRVMVRNRTFEPRYTHREWKVLRPYEQVIGSCLAKWLWVNYQINDFPYYDLNIVQVFTDLRACTSMCKSIMTFFEKKLSKNHFEKIHYILVPLYKLDKIPSAIMDGIPGHVELVNDIKKSPFHKTGGKLGALQSLENWIQDPVYVLFLNDILRNIAHDLVRFGDRGWEQCYVCLDNDGQPRDYQFHENPDPLCQRTLDTIFESGSMGYPTQNVYVPSQLIQLFDVMQSLIPEYRLFAIDHDPTATRTGYTRWLQDIIYGTLKTTPGPLETLLEGGHKLPIQFQPDFKFLNSLYTNLENSKFANKMCEVTFLRHFVNDWTDTSASQSSQMQEQYKSLQGSPLTVLQAA</sequence>
<evidence type="ECO:0000256" key="7">
    <source>
        <dbReference type="ARBA" id="ARBA00048612"/>
    </source>
</evidence>
<gene>
    <name evidence="8" type="primary">KNAG0C06290</name>
    <name evidence="8" type="ordered locus">KNAG_0C06290</name>
</gene>
<reference evidence="9" key="2">
    <citation type="submission" date="2012-08" db="EMBL/GenBank/DDBJ databases">
        <title>Genome sequence of Kazachstania naganishii.</title>
        <authorList>
            <person name="Gordon J.L."/>
            <person name="Armisen D."/>
            <person name="Proux-Wera E."/>
            <person name="OhEigeartaigh S.S."/>
            <person name="Byrne K.P."/>
            <person name="Wolfe K.H."/>
        </authorList>
    </citation>
    <scope>NUCLEOTIDE SEQUENCE [LARGE SCALE GENOMIC DNA]</scope>
    <source>
        <strain evidence="9">ATCC MYA-139 / BCRC 22969 / CBS 8797 / CCRC 22969 / KCTC 17520 / NBRC 10181 / NCYC 3082</strain>
    </source>
</reference>
<evidence type="ECO:0000256" key="6">
    <source>
        <dbReference type="ARBA" id="ARBA00023128"/>
    </source>
</evidence>
<dbReference type="OrthoDB" id="17415at2759"/>
<evidence type="ECO:0000256" key="1">
    <source>
        <dbReference type="ARBA" id="ARBA00004173"/>
    </source>
</evidence>
<organism evidence="8 9">
    <name type="scientific">Huiozyma naganishii (strain ATCC MYA-139 / BCRC 22969 / CBS 8797 / KCTC 17520 / NBRC 10181 / NCYC 3082 / Yp74L-3)</name>
    <name type="common">Yeast</name>
    <name type="synonym">Kazachstania naganishii</name>
    <dbReference type="NCBI Taxonomy" id="1071383"/>
    <lineage>
        <taxon>Eukaryota</taxon>
        <taxon>Fungi</taxon>
        <taxon>Dikarya</taxon>
        <taxon>Ascomycota</taxon>
        <taxon>Saccharomycotina</taxon>
        <taxon>Saccharomycetes</taxon>
        <taxon>Saccharomycetales</taxon>
        <taxon>Saccharomycetaceae</taxon>
        <taxon>Huiozyma</taxon>
    </lineage>
</organism>
<keyword evidence="6" id="KW-0496">Mitochondrion</keyword>
<evidence type="ECO:0000256" key="4">
    <source>
        <dbReference type="ARBA" id="ARBA00022603"/>
    </source>
</evidence>
<comment type="similarity">
    <text evidence="2">Belongs to the NDUFAF7 family.</text>
</comment>
<dbReference type="GO" id="GO:0005739">
    <property type="term" value="C:mitochondrion"/>
    <property type="evidence" value="ECO:0007669"/>
    <property type="project" value="UniProtKB-SubCell"/>
</dbReference>
<dbReference type="Proteomes" id="UP000006310">
    <property type="component" value="Chromosome 3"/>
</dbReference>
<dbReference type="eggNOG" id="ENOG502RR6Q">
    <property type="taxonomic scope" value="Eukaryota"/>
</dbReference>